<dbReference type="PANTHER" id="PTHR36058:SF1">
    <property type="entry name" value="NUCLEOPHOSMIN"/>
    <property type="match status" value="1"/>
</dbReference>
<gene>
    <name evidence="3" type="ORF">GH714_026590</name>
</gene>
<dbReference type="EMBL" id="JAAGAX010000009">
    <property type="protein sequence ID" value="KAF2304040.1"/>
    <property type="molecule type" value="Genomic_DNA"/>
</dbReference>
<dbReference type="AlphaFoldDB" id="A0A6A6LRG1"/>
<evidence type="ECO:0000313" key="3">
    <source>
        <dbReference type="EMBL" id="KAF2304040.1"/>
    </source>
</evidence>
<protein>
    <recommendedName>
        <fullName evidence="5">Saposin B-type domain-containing protein</fullName>
    </recommendedName>
</protein>
<evidence type="ECO:0000313" key="4">
    <source>
        <dbReference type="Proteomes" id="UP000467840"/>
    </source>
</evidence>
<keyword evidence="2" id="KW-0732">Signal</keyword>
<dbReference type="Proteomes" id="UP000467840">
    <property type="component" value="Chromosome 16"/>
</dbReference>
<dbReference type="PANTHER" id="PTHR36058">
    <property type="entry name" value="NUCLEOPHOSMIN"/>
    <property type="match status" value="1"/>
</dbReference>
<comment type="caution">
    <text evidence="3">The sequence shown here is derived from an EMBL/GenBank/DDBJ whole genome shotgun (WGS) entry which is preliminary data.</text>
</comment>
<evidence type="ECO:0008006" key="5">
    <source>
        <dbReference type="Google" id="ProtNLM"/>
    </source>
</evidence>
<name>A0A6A6LRG1_HEVBR</name>
<feature type="region of interest" description="Disordered" evidence="1">
    <location>
        <begin position="142"/>
        <end position="161"/>
    </location>
</feature>
<feature type="chain" id="PRO_5025515001" description="Saposin B-type domain-containing protein" evidence="2">
    <location>
        <begin position="27"/>
        <end position="238"/>
    </location>
</feature>
<accession>A0A6A6LRG1</accession>
<evidence type="ECO:0000256" key="2">
    <source>
        <dbReference type="SAM" id="SignalP"/>
    </source>
</evidence>
<feature type="signal peptide" evidence="2">
    <location>
        <begin position="1"/>
        <end position="26"/>
    </location>
</feature>
<keyword evidence="4" id="KW-1185">Reference proteome</keyword>
<organism evidence="3 4">
    <name type="scientific">Hevea brasiliensis</name>
    <name type="common">Para rubber tree</name>
    <name type="synonym">Siphonia brasiliensis</name>
    <dbReference type="NCBI Taxonomy" id="3981"/>
    <lineage>
        <taxon>Eukaryota</taxon>
        <taxon>Viridiplantae</taxon>
        <taxon>Streptophyta</taxon>
        <taxon>Embryophyta</taxon>
        <taxon>Tracheophyta</taxon>
        <taxon>Spermatophyta</taxon>
        <taxon>Magnoliopsida</taxon>
        <taxon>eudicotyledons</taxon>
        <taxon>Gunneridae</taxon>
        <taxon>Pentapetalae</taxon>
        <taxon>rosids</taxon>
        <taxon>fabids</taxon>
        <taxon>Malpighiales</taxon>
        <taxon>Euphorbiaceae</taxon>
        <taxon>Crotonoideae</taxon>
        <taxon>Micrandreae</taxon>
        <taxon>Hevea</taxon>
    </lineage>
</organism>
<sequence length="238" mass="27187">MANMKQILIVLVTLLVVSTWVPVSFSAKKPVFAARKEDIPFIKCQITEYQIIELAENVCNLKKEEADWIMKIDIVEQGDKLELVEQDTEGQCNSECKTIEQACEQVVGYSDTDIAEYIFSSKPDVDSLVNYLCKDLTNSCRKKPPPVPKDRTPGEPFVPKPAKDAEMEKILRSMEAKVMRGKESRNDDWKQKITEGLKNTGETLKRHANKVSNRLRQWWKRIKAARTNKNSNAGKLEL</sequence>
<reference evidence="3 4" key="1">
    <citation type="journal article" date="2020" name="Mol. Plant">
        <title>The Chromosome-Based Rubber Tree Genome Provides New Insights into Spurge Genome Evolution and Rubber Biosynthesis.</title>
        <authorList>
            <person name="Liu J."/>
            <person name="Shi C."/>
            <person name="Shi C.C."/>
            <person name="Li W."/>
            <person name="Zhang Q.J."/>
            <person name="Zhang Y."/>
            <person name="Li K."/>
            <person name="Lu H.F."/>
            <person name="Shi C."/>
            <person name="Zhu S.T."/>
            <person name="Xiao Z.Y."/>
            <person name="Nan H."/>
            <person name="Yue Y."/>
            <person name="Zhu X.G."/>
            <person name="Wu Y."/>
            <person name="Hong X.N."/>
            <person name="Fan G.Y."/>
            <person name="Tong Y."/>
            <person name="Zhang D."/>
            <person name="Mao C.L."/>
            <person name="Liu Y.L."/>
            <person name="Hao S.J."/>
            <person name="Liu W.Q."/>
            <person name="Lv M.Q."/>
            <person name="Zhang H.B."/>
            <person name="Liu Y."/>
            <person name="Hu-Tang G.R."/>
            <person name="Wang J.P."/>
            <person name="Wang J.H."/>
            <person name="Sun Y.H."/>
            <person name="Ni S.B."/>
            <person name="Chen W.B."/>
            <person name="Zhang X.C."/>
            <person name="Jiao Y.N."/>
            <person name="Eichler E.E."/>
            <person name="Li G.H."/>
            <person name="Liu X."/>
            <person name="Gao L.Z."/>
        </authorList>
    </citation>
    <scope>NUCLEOTIDE SEQUENCE [LARGE SCALE GENOMIC DNA]</scope>
    <source>
        <strain evidence="4">cv. GT1</strain>
        <tissue evidence="3">Leaf</tissue>
    </source>
</reference>
<evidence type="ECO:0000256" key="1">
    <source>
        <dbReference type="SAM" id="MobiDB-lite"/>
    </source>
</evidence>
<proteinExistence type="predicted"/>